<dbReference type="PROSITE" id="PS50043">
    <property type="entry name" value="HTH_LUXR_2"/>
    <property type="match status" value="1"/>
</dbReference>
<dbReference type="GO" id="GO:0003677">
    <property type="term" value="F:DNA binding"/>
    <property type="evidence" value="ECO:0007669"/>
    <property type="project" value="InterPro"/>
</dbReference>
<feature type="domain" description="HTH luxR-type" evidence="1">
    <location>
        <begin position="135"/>
        <end position="198"/>
    </location>
</feature>
<accession>A0A8J8MGB8</accession>
<dbReference type="EMBL" id="CP058649">
    <property type="protein sequence ID" value="QUI21036.1"/>
    <property type="molecule type" value="Genomic_DNA"/>
</dbReference>
<dbReference type="InterPro" id="IPR016032">
    <property type="entry name" value="Sig_transdc_resp-reg_C-effctor"/>
</dbReference>
<dbReference type="SMART" id="SM00421">
    <property type="entry name" value="HTH_LUXR"/>
    <property type="match status" value="1"/>
</dbReference>
<dbReference type="KEGG" id="vpy:HZI73_01430"/>
<dbReference type="Pfam" id="PF00196">
    <property type="entry name" value="GerE"/>
    <property type="match status" value="1"/>
</dbReference>
<dbReference type="Proteomes" id="UP000683246">
    <property type="component" value="Chromosome"/>
</dbReference>
<dbReference type="InterPro" id="IPR000792">
    <property type="entry name" value="Tscrpt_reg_LuxR_C"/>
</dbReference>
<evidence type="ECO:0000259" key="1">
    <source>
        <dbReference type="PROSITE" id="PS50043"/>
    </source>
</evidence>
<dbReference type="CDD" id="cd06170">
    <property type="entry name" value="LuxR_C_like"/>
    <property type="match status" value="1"/>
</dbReference>
<proteinExistence type="predicted"/>
<gene>
    <name evidence="2" type="ORF">HZI73_01430</name>
</gene>
<name>A0A8J8MGB8_9FIRM</name>
<organism evidence="2 3">
    <name type="scientific">Vallitalea pronyensis</name>
    <dbReference type="NCBI Taxonomy" id="1348613"/>
    <lineage>
        <taxon>Bacteria</taxon>
        <taxon>Bacillati</taxon>
        <taxon>Bacillota</taxon>
        <taxon>Clostridia</taxon>
        <taxon>Lachnospirales</taxon>
        <taxon>Vallitaleaceae</taxon>
        <taxon>Vallitalea</taxon>
    </lineage>
</organism>
<dbReference type="InterPro" id="IPR011006">
    <property type="entry name" value="CheY-like_superfamily"/>
</dbReference>
<dbReference type="GO" id="GO:0006355">
    <property type="term" value="P:regulation of DNA-templated transcription"/>
    <property type="evidence" value="ECO:0007669"/>
    <property type="project" value="InterPro"/>
</dbReference>
<sequence length="201" mass="23406">MIIIADECPLVRLGLMNLVNHEKITDKVVEVDNLDTLVLLCQKQPIHMILYGLNHHFDAFFDCLHQQQDIFKDIKILMLENCLDYTTFKKVRGMNIHGYVLKNADTQDIIDALHIVNRDKHYFDYDILTKLDEINASIDSRLTKREYEIYSLVSKGISNAQIAAKLFISPNTVKKHVSSILNKLHLEDRKQIILQRYKTIV</sequence>
<evidence type="ECO:0000313" key="2">
    <source>
        <dbReference type="EMBL" id="QUI21036.1"/>
    </source>
</evidence>
<dbReference type="RefSeq" id="WP_212696495.1">
    <property type="nucleotide sequence ID" value="NZ_CP058649.1"/>
</dbReference>
<dbReference type="SUPFAM" id="SSF46894">
    <property type="entry name" value="C-terminal effector domain of the bipartite response regulators"/>
    <property type="match status" value="1"/>
</dbReference>
<reference evidence="2" key="1">
    <citation type="submission" date="2020-07" db="EMBL/GenBank/DDBJ databases">
        <title>Vallitalea pronyensis genome.</title>
        <authorList>
            <person name="Postec A."/>
        </authorList>
    </citation>
    <scope>NUCLEOTIDE SEQUENCE</scope>
    <source>
        <strain evidence="2">FatNI3</strain>
    </source>
</reference>
<dbReference type="PROSITE" id="PS00622">
    <property type="entry name" value="HTH_LUXR_1"/>
    <property type="match status" value="1"/>
</dbReference>
<dbReference type="SUPFAM" id="SSF52172">
    <property type="entry name" value="CheY-like"/>
    <property type="match status" value="1"/>
</dbReference>
<dbReference type="Gene3D" id="3.40.50.2300">
    <property type="match status" value="1"/>
</dbReference>
<dbReference type="PRINTS" id="PR00038">
    <property type="entry name" value="HTHLUXR"/>
</dbReference>
<evidence type="ECO:0000313" key="3">
    <source>
        <dbReference type="Proteomes" id="UP000683246"/>
    </source>
</evidence>
<dbReference type="InterPro" id="IPR051015">
    <property type="entry name" value="EvgA-like"/>
</dbReference>
<dbReference type="PANTHER" id="PTHR45566">
    <property type="entry name" value="HTH-TYPE TRANSCRIPTIONAL REGULATOR YHJB-RELATED"/>
    <property type="match status" value="1"/>
</dbReference>
<dbReference type="AlphaFoldDB" id="A0A8J8MGB8"/>
<keyword evidence="3" id="KW-1185">Reference proteome</keyword>
<protein>
    <submittedName>
        <fullName evidence="2">Response regulator transcription factor</fullName>
    </submittedName>
</protein>
<dbReference type="PANTHER" id="PTHR45566:SF1">
    <property type="entry name" value="HTH-TYPE TRANSCRIPTIONAL REGULATOR YHJB-RELATED"/>
    <property type="match status" value="1"/>
</dbReference>